<sequence>MQMMLNHVLFQLIQRFISINWTLKNSIKAFFDAEITCKKAFLCIFAVLLLTLNFSEVRLID</sequence>
<accession>E6YYD0</accession>
<gene>
    <name evidence="1" type="ORF">B11C_20218</name>
</gene>
<organism evidence="1">
    <name type="scientific">Bartonella schoenbuchensis (strain DSM 13525 / NCTC 13165 / R1)</name>
    <dbReference type="NCBI Taxonomy" id="687861"/>
    <lineage>
        <taxon>Bacteria</taxon>
        <taxon>Pseudomonadati</taxon>
        <taxon>Pseudomonadota</taxon>
        <taxon>Alphaproteobacteria</taxon>
        <taxon>Hyphomicrobiales</taxon>
        <taxon>Bartonellaceae</taxon>
        <taxon>Bartonella</taxon>
    </lineage>
</organism>
<name>E6YYD0_BARSR</name>
<protein>
    <submittedName>
        <fullName evidence="1">Uncharacterized protein</fullName>
    </submittedName>
</protein>
<dbReference type="AlphaFoldDB" id="E6YYD0"/>
<dbReference type="EMBL" id="FN645507">
    <property type="protein sequence ID" value="CBI81941.1"/>
    <property type="molecule type" value="Genomic_DNA"/>
</dbReference>
<proteinExistence type="predicted"/>
<reference evidence="1" key="1">
    <citation type="journal article" date="2011" name="PLoS Genet.">
        <title>Parallel evolution of a type IV secretion system in radiating lineages of the host-restricted bacterial pathogen Bartonella.</title>
        <authorList>
            <person name="Engel P."/>
            <person name="Salzburger W."/>
            <person name="Liesch M."/>
            <person name="Chang C.C."/>
            <person name="Maruyama S."/>
            <person name="Lanz C."/>
            <person name="Calteau A."/>
            <person name="Lajus A."/>
            <person name="Medigue C."/>
            <person name="Schuster S.C."/>
            <person name="Dehio C."/>
        </authorList>
    </citation>
    <scope>NUCLEOTIDE SEQUENCE</scope>
    <source>
        <strain evidence="1">R1</strain>
    </source>
</reference>
<evidence type="ECO:0000313" key="1">
    <source>
        <dbReference type="EMBL" id="CBI81941.1"/>
    </source>
</evidence>